<gene>
    <name evidence="2" type="ORF">PIB30_069267</name>
</gene>
<name>A0ABU6ULX4_9FABA</name>
<reference evidence="2 3" key="1">
    <citation type="journal article" date="2023" name="Plants (Basel)">
        <title>Bridging the Gap: Combining Genomics and Transcriptomics Approaches to Understand Stylosanthes scabra, an Orphan Legume from the Brazilian Caatinga.</title>
        <authorList>
            <person name="Ferreira-Neto J.R.C."/>
            <person name="da Silva M.D."/>
            <person name="Binneck E."/>
            <person name="de Melo N.F."/>
            <person name="da Silva R.H."/>
            <person name="de Melo A.L.T.M."/>
            <person name="Pandolfi V."/>
            <person name="Bustamante F.O."/>
            <person name="Brasileiro-Vidal A.C."/>
            <person name="Benko-Iseppon A.M."/>
        </authorList>
    </citation>
    <scope>NUCLEOTIDE SEQUENCE [LARGE SCALE GENOMIC DNA]</scope>
    <source>
        <tissue evidence="2">Leaves</tissue>
    </source>
</reference>
<evidence type="ECO:0000313" key="2">
    <source>
        <dbReference type="EMBL" id="MED6162322.1"/>
    </source>
</evidence>
<sequence length="146" mass="16760">MEMCRLSRGDNNKVDIYYEHVVSKPQVKEDVPDLIEFTPNSAPMEQVPNSMSNTPTKATQRVKLCYPNHHQSPNQHPTTNQNQVRIPFPIQHMNSKKHFSPSPYPIQHQKPKLAPSPLSIYHQKLELPPSPQMNNPNPNQIKSKLP</sequence>
<accession>A0ABU6ULX4</accession>
<dbReference type="Proteomes" id="UP001341840">
    <property type="component" value="Unassembled WGS sequence"/>
</dbReference>
<feature type="region of interest" description="Disordered" evidence="1">
    <location>
        <begin position="93"/>
        <end position="146"/>
    </location>
</feature>
<proteinExistence type="predicted"/>
<keyword evidence="3" id="KW-1185">Reference proteome</keyword>
<dbReference type="EMBL" id="JASCZI010121586">
    <property type="protein sequence ID" value="MED6162322.1"/>
    <property type="molecule type" value="Genomic_DNA"/>
</dbReference>
<protein>
    <submittedName>
        <fullName evidence="2">Uncharacterized protein</fullName>
    </submittedName>
</protein>
<evidence type="ECO:0000256" key="1">
    <source>
        <dbReference type="SAM" id="MobiDB-lite"/>
    </source>
</evidence>
<organism evidence="2 3">
    <name type="scientific">Stylosanthes scabra</name>
    <dbReference type="NCBI Taxonomy" id="79078"/>
    <lineage>
        <taxon>Eukaryota</taxon>
        <taxon>Viridiplantae</taxon>
        <taxon>Streptophyta</taxon>
        <taxon>Embryophyta</taxon>
        <taxon>Tracheophyta</taxon>
        <taxon>Spermatophyta</taxon>
        <taxon>Magnoliopsida</taxon>
        <taxon>eudicotyledons</taxon>
        <taxon>Gunneridae</taxon>
        <taxon>Pentapetalae</taxon>
        <taxon>rosids</taxon>
        <taxon>fabids</taxon>
        <taxon>Fabales</taxon>
        <taxon>Fabaceae</taxon>
        <taxon>Papilionoideae</taxon>
        <taxon>50 kb inversion clade</taxon>
        <taxon>dalbergioids sensu lato</taxon>
        <taxon>Dalbergieae</taxon>
        <taxon>Pterocarpus clade</taxon>
        <taxon>Stylosanthes</taxon>
    </lineage>
</organism>
<evidence type="ECO:0000313" key="3">
    <source>
        <dbReference type="Proteomes" id="UP001341840"/>
    </source>
</evidence>
<comment type="caution">
    <text evidence="2">The sequence shown here is derived from an EMBL/GenBank/DDBJ whole genome shotgun (WGS) entry which is preliminary data.</text>
</comment>